<keyword evidence="2 9" id="KW-0808">Transferase</keyword>
<comment type="function">
    <text evidence="9">Prenyltransferase that catalyzes the transfer of the geranylgeranyl moiety of geranylgeranyl diphosphate (GGPP) to the C3 hydroxyl of sn-glycerol-1-phosphate (G1P).</text>
</comment>
<dbReference type="EMBL" id="JBHTBN010000001">
    <property type="protein sequence ID" value="MFC7356422.1"/>
    <property type="molecule type" value="Genomic_DNA"/>
</dbReference>
<keyword evidence="6 9" id="KW-0594">Phospholipid biosynthesis</keyword>
<feature type="binding site" evidence="9">
    <location>
        <begin position="225"/>
        <end position="226"/>
    </location>
    <ligand>
        <name>sn-glycerol 1-phosphate</name>
        <dbReference type="ChEBI" id="CHEBI:57685"/>
    </ligand>
</feature>
<evidence type="ECO:0000256" key="2">
    <source>
        <dbReference type="ARBA" id="ARBA00022679"/>
    </source>
</evidence>
<feature type="binding site" evidence="9">
    <location>
        <begin position="172"/>
        <end position="178"/>
    </location>
    <ligand>
        <name>sn-glycerol 1-phosphate</name>
        <dbReference type="ChEBI" id="CHEBI:57685"/>
    </ligand>
</feature>
<evidence type="ECO:0000256" key="6">
    <source>
        <dbReference type="ARBA" id="ARBA00023209"/>
    </source>
</evidence>
<keyword evidence="4 9" id="KW-0460">Magnesium</keyword>
<feature type="binding site" evidence="9">
    <location>
        <position position="52"/>
    </location>
    <ligand>
        <name>Mg(2+)</name>
        <dbReference type="ChEBI" id="CHEBI:18420"/>
    </ligand>
</feature>
<reference evidence="11" key="1">
    <citation type="journal article" date="2019" name="Int. J. Syst. Evol. Microbiol.">
        <title>The Global Catalogue of Microorganisms (GCM) 10K type strain sequencing project: providing services to taxonomists for standard genome sequencing and annotation.</title>
        <authorList>
            <consortium name="The Broad Institute Genomics Platform"/>
            <consortium name="The Broad Institute Genome Sequencing Center for Infectious Disease"/>
            <person name="Wu L."/>
            <person name="Ma J."/>
        </authorList>
    </citation>
    <scope>NUCLEOTIDE SEQUENCE [LARGE SCALE GENOMIC DNA]</scope>
    <source>
        <strain evidence="11">CGMCC 1.16306</strain>
    </source>
</reference>
<comment type="caution">
    <text evidence="10">The sequence shown here is derived from an EMBL/GenBank/DDBJ whole genome shotgun (WGS) entry which is preliminary data.</text>
</comment>
<protein>
    <recommendedName>
        <fullName evidence="9">Geranylgeranylglyceryl phosphate synthase</fullName>
        <shortName evidence="9">GGGP synthase</shortName>
        <shortName evidence="9">GGGPS</shortName>
        <ecNumber evidence="9">2.5.1.41</ecNumber>
    </recommendedName>
    <alternativeName>
        <fullName evidence="9">(S)-3-O-geranylgeranylglyceryl phosphate synthase</fullName>
    </alternativeName>
    <alternativeName>
        <fullName evidence="9">Phosphoglycerol geranylgeranyltransferase</fullName>
    </alternativeName>
</protein>
<keyword evidence="7 9" id="KW-1208">Phospholipid metabolism</keyword>
<dbReference type="NCBIfam" id="TIGR01768">
    <property type="entry name" value="GGGP-family"/>
    <property type="match status" value="1"/>
</dbReference>
<dbReference type="InterPro" id="IPR010946">
    <property type="entry name" value="GGGP_synth"/>
</dbReference>
<evidence type="ECO:0000256" key="5">
    <source>
        <dbReference type="ARBA" id="ARBA00023098"/>
    </source>
</evidence>
<dbReference type="EC" id="2.5.1.41" evidence="9"/>
<dbReference type="SUPFAM" id="SSF51395">
    <property type="entry name" value="FMN-linked oxidoreductases"/>
    <property type="match status" value="1"/>
</dbReference>
<dbReference type="NCBIfam" id="NF003198">
    <property type="entry name" value="PRK04169.1-2"/>
    <property type="match status" value="1"/>
</dbReference>
<dbReference type="HAMAP" id="MF_00112">
    <property type="entry name" value="GGGP_HepGP_synthase"/>
    <property type="match status" value="1"/>
</dbReference>
<organism evidence="10 11">
    <name type="scientific">Jejudonia soesokkakensis</name>
    <dbReference type="NCBI Taxonomy" id="1323432"/>
    <lineage>
        <taxon>Bacteria</taxon>
        <taxon>Pseudomonadati</taxon>
        <taxon>Bacteroidota</taxon>
        <taxon>Flavobacteriia</taxon>
        <taxon>Flavobacteriales</taxon>
        <taxon>Flavobacteriaceae</taxon>
        <taxon>Jejudonia</taxon>
    </lineage>
</organism>
<evidence type="ECO:0000256" key="3">
    <source>
        <dbReference type="ARBA" id="ARBA00022723"/>
    </source>
</evidence>
<dbReference type="NCBIfam" id="TIGR01769">
    <property type="entry name" value="GGGP"/>
    <property type="match status" value="1"/>
</dbReference>
<comment type="cofactor">
    <cofactor evidence="9">
        <name>Mg(2+)</name>
        <dbReference type="ChEBI" id="CHEBI:18420"/>
    </cofactor>
</comment>
<comment type="caution">
    <text evidence="9">Lacks conserved residue(s) required for the propagation of feature annotation.</text>
</comment>
<evidence type="ECO:0000256" key="9">
    <source>
        <dbReference type="HAMAP-Rule" id="MF_00112"/>
    </source>
</evidence>
<comment type="catalytic activity">
    <reaction evidence="8 9">
        <text>sn-glycerol 1-phosphate + (2E,6E,10E)-geranylgeranyl diphosphate = sn-3-O-(geranylgeranyl)glycerol 1-phosphate + diphosphate</text>
        <dbReference type="Rhea" id="RHEA:23404"/>
        <dbReference type="ChEBI" id="CHEBI:33019"/>
        <dbReference type="ChEBI" id="CHEBI:57677"/>
        <dbReference type="ChEBI" id="CHEBI:57685"/>
        <dbReference type="ChEBI" id="CHEBI:58756"/>
        <dbReference type="EC" id="2.5.1.41"/>
    </reaction>
</comment>
<evidence type="ECO:0000256" key="8">
    <source>
        <dbReference type="ARBA" id="ARBA00047288"/>
    </source>
</evidence>
<dbReference type="Gene3D" id="3.20.20.390">
    <property type="entry name" value="FMN-linked oxidoreductases"/>
    <property type="match status" value="1"/>
</dbReference>
<proteinExistence type="inferred from homology"/>
<sequence>MHVYYTQLIKMLSENRKALAILIDPEKFIPTKSESFLKSIPKDTTHLFVGGSTVPKDQTEATVTALKNYTTLPIFIFPGDYTQITETADGLLFLSLLSGRNPEYLIGQQIKGASKLKDSALEIIPTGYILIEGGNDSAVAKVSGTNPMPQNAIEAIVNTALAGQLLGAKLIYLEAGSGAKRYVSPAIVSEVKKTLRIPLIVGGGIKTEAQKQEIYNAGADMIVMGTAFEQ</sequence>
<name>A0ABW2MNF0_9FLAO</name>
<dbReference type="RefSeq" id="WP_380216149.1">
    <property type="nucleotide sequence ID" value="NZ_JBHTBN010000001.1"/>
</dbReference>
<keyword evidence="1 9" id="KW-0444">Lipid biosynthesis</keyword>
<evidence type="ECO:0000313" key="11">
    <source>
        <dbReference type="Proteomes" id="UP001596415"/>
    </source>
</evidence>
<evidence type="ECO:0000256" key="7">
    <source>
        <dbReference type="ARBA" id="ARBA00023264"/>
    </source>
</evidence>
<feature type="binding site" evidence="9">
    <location>
        <position position="24"/>
    </location>
    <ligand>
        <name>Mg(2+)</name>
        <dbReference type="ChEBI" id="CHEBI:18420"/>
    </ligand>
</feature>
<comment type="similarity">
    <text evidence="9">Belongs to the GGGP/HepGP synthase family. Group II subfamily.</text>
</comment>
<evidence type="ECO:0000256" key="4">
    <source>
        <dbReference type="ARBA" id="ARBA00022842"/>
    </source>
</evidence>
<accession>A0ABW2MNF0</accession>
<evidence type="ECO:0000313" key="10">
    <source>
        <dbReference type="EMBL" id="MFC7356422.1"/>
    </source>
</evidence>
<dbReference type="Proteomes" id="UP001596415">
    <property type="component" value="Unassembled WGS sequence"/>
</dbReference>
<keyword evidence="3 9" id="KW-0479">Metal-binding</keyword>
<dbReference type="Pfam" id="PF01884">
    <property type="entry name" value="PcrB"/>
    <property type="match status" value="1"/>
</dbReference>
<dbReference type="PANTHER" id="PTHR40029">
    <property type="match status" value="1"/>
</dbReference>
<dbReference type="InterPro" id="IPR008205">
    <property type="entry name" value="GGGP_HepGP_synthase"/>
</dbReference>
<dbReference type="InterPro" id="IPR038597">
    <property type="entry name" value="GGGP/HepGP_synthase_sf"/>
</dbReference>
<evidence type="ECO:0000256" key="1">
    <source>
        <dbReference type="ARBA" id="ARBA00022516"/>
    </source>
</evidence>
<dbReference type="InterPro" id="IPR039074">
    <property type="entry name" value="GGGP/HepGP_synthase_I"/>
</dbReference>
<keyword evidence="5 9" id="KW-0443">Lipid metabolism</keyword>
<dbReference type="PANTHER" id="PTHR40029:SF2">
    <property type="entry name" value="HEPTAPRENYLGLYCERYL PHOSPHATE SYNTHASE"/>
    <property type="match status" value="1"/>
</dbReference>
<keyword evidence="11" id="KW-1185">Reference proteome</keyword>
<feature type="binding site" evidence="9">
    <location>
        <begin position="203"/>
        <end position="204"/>
    </location>
    <ligand>
        <name>sn-glycerol 1-phosphate</name>
        <dbReference type="ChEBI" id="CHEBI:57685"/>
    </ligand>
</feature>
<gene>
    <name evidence="10" type="ORF">ACFQO1_01875</name>
</gene>